<dbReference type="Pfam" id="PF03591">
    <property type="entry name" value="AzlC"/>
    <property type="match status" value="1"/>
</dbReference>
<reference evidence="9 10" key="1">
    <citation type="submission" date="2016-10" db="EMBL/GenBank/DDBJ databases">
        <authorList>
            <person name="de Groot N.N."/>
        </authorList>
    </citation>
    <scope>NUCLEOTIDE SEQUENCE [LARGE SCALE GENOMIC DNA]</scope>
    <source>
        <strain evidence="9 10">DSM 15827</strain>
    </source>
</reference>
<dbReference type="RefSeq" id="WP_089747140.1">
    <property type="nucleotide sequence ID" value="NZ_FOGF01000028.1"/>
</dbReference>
<keyword evidence="3" id="KW-0813">Transport</keyword>
<dbReference type="InterPro" id="IPR011606">
    <property type="entry name" value="Brnchd-chn_aa_trnsp_permease"/>
</dbReference>
<dbReference type="GO" id="GO:0005886">
    <property type="term" value="C:plasma membrane"/>
    <property type="evidence" value="ECO:0007669"/>
    <property type="project" value="UniProtKB-SubCell"/>
</dbReference>
<evidence type="ECO:0000256" key="3">
    <source>
        <dbReference type="ARBA" id="ARBA00022448"/>
    </source>
</evidence>
<evidence type="ECO:0000256" key="7">
    <source>
        <dbReference type="ARBA" id="ARBA00023136"/>
    </source>
</evidence>
<dbReference type="GO" id="GO:1903785">
    <property type="term" value="P:L-valine transmembrane transport"/>
    <property type="evidence" value="ECO:0007669"/>
    <property type="project" value="TreeGrafter"/>
</dbReference>
<evidence type="ECO:0000256" key="1">
    <source>
        <dbReference type="ARBA" id="ARBA00004651"/>
    </source>
</evidence>
<accession>A0A1H9MMV4</accession>
<protein>
    <submittedName>
        <fullName evidence="9">4-azaleucine resistance probable transporter AzlC</fullName>
    </submittedName>
</protein>
<name>A0A1H9MMV4_9LACT</name>
<feature type="transmembrane region" description="Helical" evidence="8">
    <location>
        <begin position="154"/>
        <end position="173"/>
    </location>
</feature>
<evidence type="ECO:0000256" key="2">
    <source>
        <dbReference type="ARBA" id="ARBA00010735"/>
    </source>
</evidence>
<dbReference type="PANTHER" id="PTHR34979">
    <property type="entry name" value="INNER MEMBRANE PROTEIN YGAZ"/>
    <property type="match status" value="1"/>
</dbReference>
<dbReference type="PANTHER" id="PTHR34979:SF1">
    <property type="entry name" value="INNER MEMBRANE PROTEIN YGAZ"/>
    <property type="match status" value="1"/>
</dbReference>
<keyword evidence="10" id="KW-1185">Reference proteome</keyword>
<dbReference type="STRING" id="137733.SAMN05421767_12822"/>
<evidence type="ECO:0000256" key="8">
    <source>
        <dbReference type="SAM" id="Phobius"/>
    </source>
</evidence>
<feature type="transmembrane region" description="Helical" evidence="8">
    <location>
        <begin position="36"/>
        <end position="58"/>
    </location>
</feature>
<dbReference type="Proteomes" id="UP000198556">
    <property type="component" value="Unassembled WGS sequence"/>
</dbReference>
<evidence type="ECO:0000256" key="5">
    <source>
        <dbReference type="ARBA" id="ARBA00022692"/>
    </source>
</evidence>
<keyword evidence="5 8" id="KW-0812">Transmembrane</keyword>
<evidence type="ECO:0000313" key="9">
    <source>
        <dbReference type="EMBL" id="SER25040.1"/>
    </source>
</evidence>
<evidence type="ECO:0000256" key="4">
    <source>
        <dbReference type="ARBA" id="ARBA00022475"/>
    </source>
</evidence>
<gene>
    <name evidence="9" type="ORF">SAMN05421767_12822</name>
</gene>
<comment type="similarity">
    <text evidence="2">Belongs to the AzlC family.</text>
</comment>
<feature type="transmembrane region" description="Helical" evidence="8">
    <location>
        <begin position="65"/>
        <end position="85"/>
    </location>
</feature>
<evidence type="ECO:0000256" key="6">
    <source>
        <dbReference type="ARBA" id="ARBA00022989"/>
    </source>
</evidence>
<dbReference type="AlphaFoldDB" id="A0A1H9MMV4"/>
<comment type="subcellular location">
    <subcellularLocation>
        <location evidence="1">Cell membrane</location>
        <topology evidence="1">Multi-pass membrane protein</topology>
    </subcellularLocation>
</comment>
<feature type="transmembrane region" description="Helical" evidence="8">
    <location>
        <begin position="204"/>
        <end position="224"/>
    </location>
</feature>
<feature type="transmembrane region" description="Helical" evidence="8">
    <location>
        <begin position="127"/>
        <end position="148"/>
    </location>
</feature>
<evidence type="ECO:0000313" key="10">
    <source>
        <dbReference type="Proteomes" id="UP000198556"/>
    </source>
</evidence>
<sequence length="231" mass="25944">MKELKRSLKLSLPVCFGYLFLGIAFSLLALEQGFSVKYAVFSSIFVFAGSMQFALIPLLLAGTPLWMIALMTLMINARMLFYGISFVDLFKRMGWKGIYMIWVLSDETFSLFTGMKDSQIQYSDKEYLYVAVLNHLYWILGTFVGGIAGNMIPVATMGIDFSMTALFVVIVVNQWENRTSNYPFIIGLVTAIVALLLVGPKYFLLLSLTATIVSLVVIFEVTYFKERGGVN</sequence>
<keyword evidence="7 8" id="KW-0472">Membrane</keyword>
<feature type="transmembrane region" description="Helical" evidence="8">
    <location>
        <begin position="180"/>
        <end position="198"/>
    </location>
</feature>
<keyword evidence="6 8" id="KW-1133">Transmembrane helix</keyword>
<feature type="transmembrane region" description="Helical" evidence="8">
    <location>
        <begin position="12"/>
        <end position="30"/>
    </location>
</feature>
<keyword evidence="4" id="KW-1003">Cell membrane</keyword>
<dbReference type="EMBL" id="FOGF01000028">
    <property type="protein sequence ID" value="SER25040.1"/>
    <property type="molecule type" value="Genomic_DNA"/>
</dbReference>
<dbReference type="OrthoDB" id="3177005at2"/>
<organism evidence="9 10">
    <name type="scientific">Granulicatella balaenopterae</name>
    <dbReference type="NCBI Taxonomy" id="137733"/>
    <lineage>
        <taxon>Bacteria</taxon>
        <taxon>Bacillati</taxon>
        <taxon>Bacillota</taxon>
        <taxon>Bacilli</taxon>
        <taxon>Lactobacillales</taxon>
        <taxon>Carnobacteriaceae</taxon>
        <taxon>Granulicatella</taxon>
    </lineage>
</organism>
<proteinExistence type="inferred from homology"/>